<evidence type="ECO:0000256" key="1">
    <source>
        <dbReference type="ARBA" id="ARBA00007734"/>
    </source>
</evidence>
<organism evidence="4 5">
    <name type="scientific">Rudanella paleaurantiibacter</name>
    <dbReference type="NCBI Taxonomy" id="2614655"/>
    <lineage>
        <taxon>Bacteria</taxon>
        <taxon>Pseudomonadati</taxon>
        <taxon>Bacteroidota</taxon>
        <taxon>Cytophagia</taxon>
        <taxon>Cytophagales</taxon>
        <taxon>Cytophagaceae</taxon>
        <taxon>Rudanella</taxon>
    </lineage>
</organism>
<dbReference type="SUPFAM" id="SSF53955">
    <property type="entry name" value="Lysozyme-like"/>
    <property type="match status" value="1"/>
</dbReference>
<gene>
    <name evidence="4" type="ORF">F5984_25350</name>
</gene>
<comment type="caution">
    <text evidence="4">The sequence shown here is derived from an EMBL/GenBank/DDBJ whole genome shotgun (WGS) entry which is preliminary data.</text>
</comment>
<proteinExistence type="inferred from homology"/>
<accession>A0A7J5TSB1</accession>
<dbReference type="CDD" id="cd16894">
    <property type="entry name" value="MltD-like"/>
    <property type="match status" value="1"/>
</dbReference>
<dbReference type="Gene3D" id="1.10.530.10">
    <property type="match status" value="1"/>
</dbReference>
<sequence>MIKNVLATVLFTVFLAFPLFAQMTADVAFCGESLPDHLPAVKQRWFRILNRQAAQPTHLTTLKRRASVVFPVIDPIIASYGIPADFKFLPLLESAAVNRAVSRRGAAGFWQIMPETGRVLGLRVGKGRDERYDLLKATHAACRYIKQLHAQLGSWMLVAAAYNAGPNYIQQLRRRYPDQHPMAMPYRAAETQAYVYQAMAIKELLTRPLHYRQYFSEHILAQLSKTEAEEVTTQEREAILASYTTPEAFVVENLTATVVPKPVEEVTLITDIDIDEEAVAGAPVVEVGAPNGTEAGSVPAGPRLFTRRLGEESLTEGKLVLFEVVRPSEVNGQKVSVGDMVYAYVDMIEPTTGRVFLHTDRLVVAETQASINLRLVAVEKPKQPGVTLPPVSELASGWRLEWEKI</sequence>
<evidence type="ECO:0000313" key="4">
    <source>
        <dbReference type="EMBL" id="KAB7725987.1"/>
    </source>
</evidence>
<protein>
    <submittedName>
        <fullName evidence="4">Transglycosylase SLT domain-containing protein</fullName>
    </submittedName>
</protein>
<dbReference type="InterPro" id="IPR008258">
    <property type="entry name" value="Transglycosylase_SLT_dom_1"/>
</dbReference>
<keyword evidence="2" id="KW-0732">Signal</keyword>
<reference evidence="4 5" key="1">
    <citation type="submission" date="2019-10" db="EMBL/GenBank/DDBJ databases">
        <title>Rudanella paleaurantiibacter sp. nov., isolated from sludge.</title>
        <authorList>
            <person name="Xu S.Q."/>
        </authorList>
    </citation>
    <scope>NUCLEOTIDE SEQUENCE [LARGE SCALE GENOMIC DNA]</scope>
    <source>
        <strain evidence="4 5">HX-22-17</strain>
    </source>
</reference>
<dbReference type="Pfam" id="PF01464">
    <property type="entry name" value="SLT"/>
    <property type="match status" value="1"/>
</dbReference>
<dbReference type="EMBL" id="WELI01000018">
    <property type="protein sequence ID" value="KAB7725987.1"/>
    <property type="molecule type" value="Genomic_DNA"/>
</dbReference>
<evidence type="ECO:0000256" key="2">
    <source>
        <dbReference type="SAM" id="SignalP"/>
    </source>
</evidence>
<dbReference type="PANTHER" id="PTHR37423">
    <property type="entry name" value="SOLUBLE LYTIC MUREIN TRANSGLYCOSYLASE-RELATED"/>
    <property type="match status" value="1"/>
</dbReference>
<dbReference type="Proteomes" id="UP000488299">
    <property type="component" value="Unassembled WGS sequence"/>
</dbReference>
<feature type="domain" description="Transglycosylase SLT" evidence="3">
    <location>
        <begin position="86"/>
        <end position="176"/>
    </location>
</feature>
<dbReference type="RefSeq" id="WP_152127042.1">
    <property type="nucleotide sequence ID" value="NZ_WELI01000018.1"/>
</dbReference>
<name>A0A7J5TSB1_9BACT</name>
<comment type="similarity">
    <text evidence="1">Belongs to the transglycosylase Slt family.</text>
</comment>
<feature type="chain" id="PRO_5029577092" evidence="2">
    <location>
        <begin position="22"/>
        <end position="405"/>
    </location>
</feature>
<dbReference type="PANTHER" id="PTHR37423:SF2">
    <property type="entry name" value="MEMBRANE-BOUND LYTIC MUREIN TRANSGLYCOSYLASE C"/>
    <property type="match status" value="1"/>
</dbReference>
<dbReference type="InterPro" id="IPR023346">
    <property type="entry name" value="Lysozyme-like_dom_sf"/>
</dbReference>
<evidence type="ECO:0000259" key="3">
    <source>
        <dbReference type="Pfam" id="PF01464"/>
    </source>
</evidence>
<evidence type="ECO:0000313" key="5">
    <source>
        <dbReference type="Proteomes" id="UP000488299"/>
    </source>
</evidence>
<feature type="signal peptide" evidence="2">
    <location>
        <begin position="1"/>
        <end position="21"/>
    </location>
</feature>
<keyword evidence="5" id="KW-1185">Reference proteome</keyword>
<dbReference type="AlphaFoldDB" id="A0A7J5TSB1"/>